<feature type="repeat" description="PPR" evidence="2">
    <location>
        <begin position="124"/>
        <end position="158"/>
    </location>
</feature>
<dbReference type="EMBL" id="GL378009">
    <property type="protein sequence ID" value="EFJ04291.1"/>
    <property type="molecule type" value="Genomic_DNA"/>
</dbReference>
<dbReference type="PROSITE" id="PS51375">
    <property type="entry name" value="PPR"/>
    <property type="match status" value="6"/>
</dbReference>
<dbReference type="InterPro" id="IPR011990">
    <property type="entry name" value="TPR-like_helical_dom_sf"/>
</dbReference>
<dbReference type="InParanoid" id="D8TGC6"/>
<evidence type="ECO:0000313" key="3">
    <source>
        <dbReference type="EMBL" id="EFJ04291.1"/>
    </source>
</evidence>
<evidence type="ECO:0008006" key="5">
    <source>
        <dbReference type="Google" id="ProtNLM"/>
    </source>
</evidence>
<dbReference type="GO" id="GO:0048731">
    <property type="term" value="P:system development"/>
    <property type="evidence" value="ECO:0007669"/>
    <property type="project" value="UniProtKB-ARBA"/>
</dbReference>
<evidence type="ECO:0000313" key="4">
    <source>
        <dbReference type="Proteomes" id="UP000001514"/>
    </source>
</evidence>
<name>D8TGC6_SELML</name>
<dbReference type="GO" id="GO:0003723">
    <property type="term" value="F:RNA binding"/>
    <property type="evidence" value="ECO:0007669"/>
    <property type="project" value="InterPro"/>
</dbReference>
<gene>
    <name evidence="3" type="ORF">SELMODRAFT_138941</name>
</gene>
<sequence length="597" mass="64378">MLGAYAQNGDVGGARRCFETMPARSSGSWRGLLWALARSGRGGEAMEMLSRMDQEGVDIQLAALAAAVSACKNLQQGIAIHEEIAAGGVECEAILATALINMFVKLRCLQRAKDFYFQKLPSRSVVSWNAIIAAFTVTGHPCRALKCFGEMDLDGVEMDSITFVCAMYACSIVGELQICKILHAGLEAQRVFDQMPTTAIDTVSWNALLAAYTRGGRTIEAARIFDAMAMIQCNTITWNTMISGFLDNDEPHAAIQALRRMDLEGFQADRVSLIAGVSLAHARELGLALAALERMPYNDLYAWNAVVAAHAQAGLVRQAEELFAAMPYRNAVSWNTMIAGYAQNGHHCRALHLFRSMDLEGVPPTKISFISSIDSCGEVAVAAVGAAAGPLLHAEIAGKSFEWDVGVATAVISMYGKLGLLDRSLAVFHGMPRRTVVPYNATAAALAENGRSRDALHFLHTMLLDAVTPSDVSFLIAIAACSHAGLYEDGLERSAGMSQDHGLDPSFDHYLCVVDLLGRAGQLGDAEELLCVMPYEPNVVAWTALLAASVNHCDVHRAVRAAGRVLELKHDPAAYSLLLNICSPRLETNCQDNIDFL</sequence>
<dbReference type="Gene3D" id="1.25.40.10">
    <property type="entry name" value="Tetratricopeptide repeat domain"/>
    <property type="match status" value="4"/>
</dbReference>
<organism evidence="4">
    <name type="scientific">Selaginella moellendorffii</name>
    <name type="common">Spikemoss</name>
    <dbReference type="NCBI Taxonomy" id="88036"/>
    <lineage>
        <taxon>Eukaryota</taxon>
        <taxon>Viridiplantae</taxon>
        <taxon>Streptophyta</taxon>
        <taxon>Embryophyta</taxon>
        <taxon>Tracheophyta</taxon>
        <taxon>Lycopodiopsida</taxon>
        <taxon>Selaginellales</taxon>
        <taxon>Selaginellaceae</taxon>
        <taxon>Selaginella</taxon>
    </lineage>
</organism>
<dbReference type="InterPro" id="IPR046960">
    <property type="entry name" value="PPR_At4g14850-like_plant"/>
</dbReference>
<dbReference type="HOGENOM" id="CLU_002706_37_2_1"/>
<dbReference type="eggNOG" id="KOG4197">
    <property type="taxonomic scope" value="Eukaryota"/>
</dbReference>
<reference evidence="3 4" key="1">
    <citation type="journal article" date="2011" name="Science">
        <title>The Selaginella genome identifies genetic changes associated with the evolution of vascular plants.</title>
        <authorList>
            <person name="Banks J.A."/>
            <person name="Nishiyama T."/>
            <person name="Hasebe M."/>
            <person name="Bowman J.L."/>
            <person name="Gribskov M."/>
            <person name="dePamphilis C."/>
            <person name="Albert V.A."/>
            <person name="Aono N."/>
            <person name="Aoyama T."/>
            <person name="Ambrose B.A."/>
            <person name="Ashton N.W."/>
            <person name="Axtell M.J."/>
            <person name="Barker E."/>
            <person name="Barker M.S."/>
            <person name="Bennetzen J.L."/>
            <person name="Bonawitz N.D."/>
            <person name="Chapple C."/>
            <person name="Cheng C."/>
            <person name="Correa L.G."/>
            <person name="Dacre M."/>
            <person name="DeBarry J."/>
            <person name="Dreyer I."/>
            <person name="Elias M."/>
            <person name="Engstrom E.M."/>
            <person name="Estelle M."/>
            <person name="Feng L."/>
            <person name="Finet C."/>
            <person name="Floyd S.K."/>
            <person name="Frommer W.B."/>
            <person name="Fujita T."/>
            <person name="Gramzow L."/>
            <person name="Gutensohn M."/>
            <person name="Harholt J."/>
            <person name="Hattori M."/>
            <person name="Heyl A."/>
            <person name="Hirai T."/>
            <person name="Hiwatashi Y."/>
            <person name="Ishikawa M."/>
            <person name="Iwata M."/>
            <person name="Karol K.G."/>
            <person name="Koehler B."/>
            <person name="Kolukisaoglu U."/>
            <person name="Kubo M."/>
            <person name="Kurata T."/>
            <person name="Lalonde S."/>
            <person name="Li K."/>
            <person name="Li Y."/>
            <person name="Litt A."/>
            <person name="Lyons E."/>
            <person name="Manning G."/>
            <person name="Maruyama T."/>
            <person name="Michael T.P."/>
            <person name="Mikami K."/>
            <person name="Miyazaki S."/>
            <person name="Morinaga S."/>
            <person name="Murata T."/>
            <person name="Mueller-Roeber B."/>
            <person name="Nelson D.R."/>
            <person name="Obara M."/>
            <person name="Oguri Y."/>
            <person name="Olmstead R.G."/>
            <person name="Onodera N."/>
            <person name="Petersen B.L."/>
            <person name="Pils B."/>
            <person name="Prigge M."/>
            <person name="Rensing S.A."/>
            <person name="Riano-Pachon D.M."/>
            <person name="Roberts A.W."/>
            <person name="Sato Y."/>
            <person name="Scheller H.V."/>
            <person name="Schulz B."/>
            <person name="Schulz C."/>
            <person name="Shakirov E.V."/>
            <person name="Shibagaki N."/>
            <person name="Shinohara N."/>
            <person name="Shippen D.E."/>
            <person name="Soerensen I."/>
            <person name="Sotooka R."/>
            <person name="Sugimoto N."/>
            <person name="Sugita M."/>
            <person name="Sumikawa N."/>
            <person name="Tanurdzic M."/>
            <person name="Theissen G."/>
            <person name="Ulvskov P."/>
            <person name="Wakazuki S."/>
            <person name="Weng J.K."/>
            <person name="Willats W.W."/>
            <person name="Wipf D."/>
            <person name="Wolf P.G."/>
            <person name="Yang L."/>
            <person name="Zimmer A.D."/>
            <person name="Zhu Q."/>
            <person name="Mitros T."/>
            <person name="Hellsten U."/>
            <person name="Loque D."/>
            <person name="Otillar R."/>
            <person name="Salamov A."/>
            <person name="Schmutz J."/>
            <person name="Shapiro H."/>
            <person name="Lindquist E."/>
            <person name="Lucas S."/>
            <person name="Rokhsar D."/>
            <person name="Grigoriev I.V."/>
        </authorList>
    </citation>
    <scope>NUCLEOTIDE SEQUENCE [LARGE SCALE GENOMIC DNA]</scope>
</reference>
<evidence type="ECO:0000256" key="2">
    <source>
        <dbReference type="PROSITE-ProRule" id="PRU00708"/>
    </source>
</evidence>
<dbReference type="Proteomes" id="UP000001514">
    <property type="component" value="Unassembled WGS sequence"/>
</dbReference>
<dbReference type="Pfam" id="PF13041">
    <property type="entry name" value="PPR_2"/>
    <property type="match status" value="1"/>
</dbReference>
<keyword evidence="1" id="KW-0677">Repeat</keyword>
<feature type="repeat" description="PPR" evidence="2">
    <location>
        <begin position="330"/>
        <end position="364"/>
    </location>
</feature>
<dbReference type="AlphaFoldDB" id="D8TGC6"/>
<proteinExistence type="predicted"/>
<dbReference type="PANTHER" id="PTHR47926">
    <property type="entry name" value="PENTATRICOPEPTIDE REPEAT-CONTAINING PROTEIN"/>
    <property type="match status" value="1"/>
</dbReference>
<dbReference type="Gramene" id="EFJ04291">
    <property type="protein sequence ID" value="EFJ04291"/>
    <property type="gene ID" value="SELMODRAFT_138941"/>
</dbReference>
<dbReference type="GO" id="GO:0009451">
    <property type="term" value="P:RNA modification"/>
    <property type="evidence" value="ECO:0007669"/>
    <property type="project" value="InterPro"/>
</dbReference>
<evidence type="ECO:0000256" key="1">
    <source>
        <dbReference type="ARBA" id="ARBA00022737"/>
    </source>
</evidence>
<dbReference type="PANTHER" id="PTHR47926:SF533">
    <property type="entry name" value="DYW DOMAIN-CONTAINING PROTEIN"/>
    <property type="match status" value="1"/>
</dbReference>
<feature type="repeat" description="PPR" evidence="2">
    <location>
        <begin position="234"/>
        <end position="268"/>
    </location>
</feature>
<feature type="repeat" description="PPR" evidence="2">
    <location>
        <begin position="404"/>
        <end position="438"/>
    </location>
</feature>
<feature type="repeat" description="PPR" evidence="2">
    <location>
        <begin position="201"/>
        <end position="231"/>
    </location>
</feature>
<dbReference type="Pfam" id="PF01535">
    <property type="entry name" value="PPR"/>
    <property type="match status" value="8"/>
</dbReference>
<dbReference type="KEGG" id="smo:SELMODRAFT_138941"/>
<accession>D8TGC6</accession>
<dbReference type="STRING" id="88036.D8TGC6"/>
<protein>
    <recommendedName>
        <fullName evidence="5">Pentacotripeptide-repeat region of PRORP domain-containing protein</fullName>
    </recommendedName>
</protein>
<dbReference type="NCBIfam" id="TIGR00756">
    <property type="entry name" value="PPR"/>
    <property type="match status" value="2"/>
</dbReference>
<dbReference type="InterPro" id="IPR002885">
    <property type="entry name" value="PPR_rpt"/>
</dbReference>
<keyword evidence="4" id="KW-1185">Reference proteome</keyword>
<dbReference type="FunFam" id="1.25.40.10:FF:000158">
    <property type="entry name" value="pentatricopeptide repeat-containing protein At2g33680"/>
    <property type="match status" value="1"/>
</dbReference>
<feature type="repeat" description="PPR" evidence="2">
    <location>
        <begin position="25"/>
        <end position="59"/>
    </location>
</feature>